<organism evidence="5 6">
    <name type="scientific">Euplotes crassus</name>
    <dbReference type="NCBI Taxonomy" id="5936"/>
    <lineage>
        <taxon>Eukaryota</taxon>
        <taxon>Sar</taxon>
        <taxon>Alveolata</taxon>
        <taxon>Ciliophora</taxon>
        <taxon>Intramacronucleata</taxon>
        <taxon>Spirotrichea</taxon>
        <taxon>Hypotrichia</taxon>
        <taxon>Euplotida</taxon>
        <taxon>Euplotidae</taxon>
        <taxon>Moneuplotes</taxon>
    </lineage>
</organism>
<accession>A0AAD2D099</accession>
<reference evidence="5" key="1">
    <citation type="submission" date="2023-07" db="EMBL/GenBank/DDBJ databases">
        <authorList>
            <consortium name="AG Swart"/>
            <person name="Singh M."/>
            <person name="Singh A."/>
            <person name="Seah K."/>
            <person name="Emmerich C."/>
        </authorList>
    </citation>
    <scope>NUCLEOTIDE SEQUENCE</scope>
    <source>
        <strain evidence="5">DP1</strain>
    </source>
</reference>
<dbReference type="PANTHER" id="PTHR11909">
    <property type="entry name" value="CASEIN KINASE-RELATED"/>
    <property type="match status" value="1"/>
</dbReference>
<dbReference type="InterPro" id="IPR050235">
    <property type="entry name" value="CK1_Ser-Thr_kinase"/>
</dbReference>
<evidence type="ECO:0000313" key="5">
    <source>
        <dbReference type="EMBL" id="CAI2375397.1"/>
    </source>
</evidence>
<name>A0AAD2D099_EUPCR</name>
<dbReference type="InterPro" id="IPR000719">
    <property type="entry name" value="Prot_kinase_dom"/>
</dbReference>
<keyword evidence="6" id="KW-1185">Reference proteome</keyword>
<feature type="compositionally biased region" description="Basic and acidic residues" evidence="3">
    <location>
        <begin position="289"/>
        <end position="298"/>
    </location>
</feature>
<dbReference type="PROSITE" id="PS50011">
    <property type="entry name" value="PROTEIN_KINASE_DOM"/>
    <property type="match status" value="1"/>
</dbReference>
<protein>
    <recommendedName>
        <fullName evidence="2">Casein kinase I</fullName>
        <ecNumber evidence="1">2.7.11.1</ecNumber>
    </recommendedName>
</protein>
<evidence type="ECO:0000313" key="6">
    <source>
        <dbReference type="Proteomes" id="UP001295684"/>
    </source>
</evidence>
<dbReference type="GO" id="GO:0005524">
    <property type="term" value="F:ATP binding"/>
    <property type="evidence" value="ECO:0007669"/>
    <property type="project" value="InterPro"/>
</dbReference>
<dbReference type="Proteomes" id="UP001295684">
    <property type="component" value="Unassembled WGS sequence"/>
</dbReference>
<dbReference type="EC" id="2.7.11.1" evidence="1"/>
<dbReference type="SUPFAM" id="SSF56112">
    <property type="entry name" value="Protein kinase-like (PK-like)"/>
    <property type="match status" value="1"/>
</dbReference>
<dbReference type="InterPro" id="IPR008271">
    <property type="entry name" value="Ser/Thr_kinase_AS"/>
</dbReference>
<comment type="caution">
    <text evidence="5">The sequence shown here is derived from an EMBL/GenBank/DDBJ whole genome shotgun (WGS) entry which is preliminary data.</text>
</comment>
<gene>
    <name evidence="5" type="ORF">ECRASSUSDP1_LOCUS16759</name>
</gene>
<feature type="domain" description="Protein kinase" evidence="4">
    <location>
        <begin position="1"/>
        <end position="269"/>
    </location>
</feature>
<dbReference type="Pfam" id="PF00069">
    <property type="entry name" value="Pkinase"/>
    <property type="match status" value="1"/>
</dbReference>
<dbReference type="Gene3D" id="1.10.510.10">
    <property type="entry name" value="Transferase(Phosphotransferase) domain 1"/>
    <property type="match status" value="1"/>
</dbReference>
<dbReference type="SMART" id="SM00220">
    <property type="entry name" value="S_TKc"/>
    <property type="match status" value="1"/>
</dbReference>
<dbReference type="InterPro" id="IPR011009">
    <property type="entry name" value="Kinase-like_dom_sf"/>
</dbReference>
<dbReference type="EMBL" id="CAMPGE010016872">
    <property type="protein sequence ID" value="CAI2375397.1"/>
    <property type="molecule type" value="Genomic_DNA"/>
</dbReference>
<evidence type="ECO:0000256" key="3">
    <source>
        <dbReference type="SAM" id="MobiDB-lite"/>
    </source>
</evidence>
<dbReference type="AlphaFoldDB" id="A0AAD2D099"/>
<sequence>MMLKLNKTVAIKTEHNMADNPMLETEAQIIKELSGVRGIPQLHDYLNYKDFKVLSMPLYGFSLAHLKHYLGGKFSLWTTCMVGLKLIDRLKDVHNRGFIHRDIKPHNVVIGREDPTEIFLIDFGLAKQFVDPKTKLHIPLKTHPRVVGTAKYISLRCHYGYESSRRDDLESLVYVLIYLATGTLPWKHDGQVTRSKLEQIKQTKSIKASDICAGLPREFHKMLRITRNLGFKEDPDYCELKKLLRRVISKAKTKKADLQLDWVEKQELLPKKYGFSKSKKGGRPQSCKRVQEYPKLRL</sequence>
<evidence type="ECO:0000256" key="2">
    <source>
        <dbReference type="ARBA" id="ARBA00023860"/>
    </source>
</evidence>
<proteinExistence type="predicted"/>
<feature type="region of interest" description="Disordered" evidence="3">
    <location>
        <begin position="274"/>
        <end position="298"/>
    </location>
</feature>
<evidence type="ECO:0000256" key="1">
    <source>
        <dbReference type="ARBA" id="ARBA00012513"/>
    </source>
</evidence>
<dbReference type="GO" id="GO:0004674">
    <property type="term" value="F:protein serine/threonine kinase activity"/>
    <property type="evidence" value="ECO:0007669"/>
    <property type="project" value="UniProtKB-EC"/>
</dbReference>
<evidence type="ECO:0000259" key="4">
    <source>
        <dbReference type="PROSITE" id="PS50011"/>
    </source>
</evidence>
<dbReference type="PROSITE" id="PS00108">
    <property type="entry name" value="PROTEIN_KINASE_ST"/>
    <property type="match status" value="1"/>
</dbReference>